<accession>A0A164MCX0</accession>
<feature type="region of interest" description="Disordered" evidence="1">
    <location>
        <begin position="161"/>
        <end position="206"/>
    </location>
</feature>
<feature type="compositionally biased region" description="Basic and acidic residues" evidence="1">
    <location>
        <begin position="161"/>
        <end position="176"/>
    </location>
</feature>
<proteinExistence type="predicted"/>
<gene>
    <name evidence="2" type="ORF">SISNIDRAFT_471664</name>
</gene>
<name>A0A164MCX0_9AGAM</name>
<dbReference type="AlphaFoldDB" id="A0A164MCX0"/>
<evidence type="ECO:0000313" key="3">
    <source>
        <dbReference type="Proteomes" id="UP000076722"/>
    </source>
</evidence>
<dbReference type="Proteomes" id="UP000076722">
    <property type="component" value="Unassembled WGS sequence"/>
</dbReference>
<evidence type="ECO:0000313" key="2">
    <source>
        <dbReference type="EMBL" id="KZS86591.1"/>
    </source>
</evidence>
<sequence length="206" mass="21509">MDCAAPGAAEAQGGMVNVERLHGTDDPEQLKGVNCEVWRCLLPSFIQGLGARRCAAPGAVHCPWAWGIYGVPGRSRADVEGLTESCAAPGAGETSTLKMSQRSFTIFGCILVCMRVAERETGLTSHMCLGGESCAAPGAAGLWVSVHQKGGSQEDIPEVGHRVEDQERRWGDDANGAKKKGPAGGGEGCSVGTLWNGSQVQSSVRK</sequence>
<feature type="compositionally biased region" description="Polar residues" evidence="1">
    <location>
        <begin position="193"/>
        <end position="206"/>
    </location>
</feature>
<protein>
    <submittedName>
        <fullName evidence="2">Uncharacterized protein</fullName>
    </submittedName>
</protein>
<keyword evidence="3" id="KW-1185">Reference proteome</keyword>
<evidence type="ECO:0000256" key="1">
    <source>
        <dbReference type="SAM" id="MobiDB-lite"/>
    </source>
</evidence>
<reference evidence="2 3" key="1">
    <citation type="journal article" date="2016" name="Mol. Biol. Evol.">
        <title>Comparative Genomics of Early-Diverging Mushroom-Forming Fungi Provides Insights into the Origins of Lignocellulose Decay Capabilities.</title>
        <authorList>
            <person name="Nagy L.G."/>
            <person name="Riley R."/>
            <person name="Tritt A."/>
            <person name="Adam C."/>
            <person name="Daum C."/>
            <person name="Floudas D."/>
            <person name="Sun H."/>
            <person name="Yadav J.S."/>
            <person name="Pangilinan J."/>
            <person name="Larsson K.H."/>
            <person name="Matsuura K."/>
            <person name="Barry K."/>
            <person name="Labutti K."/>
            <person name="Kuo R."/>
            <person name="Ohm R.A."/>
            <person name="Bhattacharya S.S."/>
            <person name="Shirouzu T."/>
            <person name="Yoshinaga Y."/>
            <person name="Martin F.M."/>
            <person name="Grigoriev I.V."/>
            <person name="Hibbett D.S."/>
        </authorList>
    </citation>
    <scope>NUCLEOTIDE SEQUENCE [LARGE SCALE GENOMIC DNA]</scope>
    <source>
        <strain evidence="2 3">HHB9708</strain>
    </source>
</reference>
<organism evidence="2 3">
    <name type="scientific">Sistotremastrum niveocremeum HHB9708</name>
    <dbReference type="NCBI Taxonomy" id="1314777"/>
    <lineage>
        <taxon>Eukaryota</taxon>
        <taxon>Fungi</taxon>
        <taxon>Dikarya</taxon>
        <taxon>Basidiomycota</taxon>
        <taxon>Agaricomycotina</taxon>
        <taxon>Agaricomycetes</taxon>
        <taxon>Sistotremastrales</taxon>
        <taxon>Sistotremastraceae</taxon>
        <taxon>Sertulicium</taxon>
        <taxon>Sertulicium niveocremeum</taxon>
    </lineage>
</organism>
<dbReference type="EMBL" id="KV419481">
    <property type="protein sequence ID" value="KZS86591.1"/>
    <property type="molecule type" value="Genomic_DNA"/>
</dbReference>